<evidence type="ECO:0000313" key="2">
    <source>
        <dbReference type="EMBL" id="AZQ77464.1"/>
    </source>
</evidence>
<dbReference type="PANTHER" id="PTHR33608">
    <property type="entry name" value="BLL2464 PROTEIN"/>
    <property type="match status" value="1"/>
</dbReference>
<gene>
    <name evidence="2" type="ORF">EJ997_09095</name>
</gene>
<name>A0A3S9PYP2_9ACTO</name>
<dbReference type="RefSeq" id="WP_126704267.1">
    <property type="nucleotide sequence ID" value="NZ_CP034593.1"/>
</dbReference>
<proteinExistence type="predicted"/>
<dbReference type="InterPro" id="IPR002881">
    <property type="entry name" value="DUF58"/>
</dbReference>
<organism evidence="2 3">
    <name type="scientific">Flaviflexus ciconiae</name>
    <dbReference type="NCBI Taxonomy" id="2496867"/>
    <lineage>
        <taxon>Bacteria</taxon>
        <taxon>Bacillati</taxon>
        <taxon>Actinomycetota</taxon>
        <taxon>Actinomycetes</taxon>
        <taxon>Actinomycetales</taxon>
        <taxon>Actinomycetaceae</taxon>
        <taxon>Flaviflexus</taxon>
    </lineage>
</organism>
<sequence length="298" mass="33028">MTARRGNPSSRMALVRARLALPTIRRAVGHSEGQHSSMFTGHGIDFEDQVEYRPGDDVSSIDWKSSARAGHPIIRRFERESDVFTQLVLDMGVEMLATAPSGERKCDIGIWAADVLAYLGSSRGDRLGLVWGDSELSQAIPARHGRDHLEFLLNRAAAAYEEAAAPADVSGLLERVLTLTRLRTLIVLVTDEAWPTSADLDTLRKVRARHELLVVRVADMPMTVKGVDRMVDVDGGIVIPAYAREDPELADMLRHHRQTMINEADRMLRGHGIKQTVVNSSDEVVPALVNMLRRGVRD</sequence>
<dbReference type="AlphaFoldDB" id="A0A3S9PYP2"/>
<keyword evidence="3" id="KW-1185">Reference proteome</keyword>
<dbReference type="PANTHER" id="PTHR33608:SF6">
    <property type="entry name" value="BLL2464 PROTEIN"/>
    <property type="match status" value="1"/>
</dbReference>
<dbReference type="KEGG" id="flh:EJ997_09095"/>
<evidence type="ECO:0000259" key="1">
    <source>
        <dbReference type="Pfam" id="PF01882"/>
    </source>
</evidence>
<dbReference type="Proteomes" id="UP000280344">
    <property type="component" value="Chromosome"/>
</dbReference>
<reference evidence="2 3" key="1">
    <citation type="submission" date="2018-12" db="EMBL/GenBank/DDBJ databases">
        <title>Complete genome sequence of Flaviflexus sp. H23T48.</title>
        <authorList>
            <person name="Bae J.-W."/>
            <person name="Lee J.-Y."/>
        </authorList>
    </citation>
    <scope>NUCLEOTIDE SEQUENCE [LARGE SCALE GENOMIC DNA]</scope>
    <source>
        <strain evidence="2 3">H23T48</strain>
    </source>
</reference>
<protein>
    <submittedName>
        <fullName evidence="2">DUF58 domain-containing protein</fullName>
    </submittedName>
</protein>
<accession>A0A3S9PYP2</accession>
<feature type="domain" description="DUF58" evidence="1">
    <location>
        <begin position="51"/>
        <end position="219"/>
    </location>
</feature>
<dbReference type="EMBL" id="CP034593">
    <property type="protein sequence ID" value="AZQ77464.1"/>
    <property type="molecule type" value="Genomic_DNA"/>
</dbReference>
<evidence type="ECO:0000313" key="3">
    <source>
        <dbReference type="Proteomes" id="UP000280344"/>
    </source>
</evidence>
<dbReference type="OrthoDB" id="9776116at2"/>
<dbReference type="Pfam" id="PF01882">
    <property type="entry name" value="DUF58"/>
    <property type="match status" value="1"/>
</dbReference>